<comment type="cofactor">
    <cofactor evidence="14">
        <name>Mg(2+)</name>
        <dbReference type="ChEBI" id="CHEBI:18420"/>
    </cofactor>
    <text evidence="14">Binds 1 Mg(2+) ion per subunit.</text>
</comment>
<accession>A0A1G8HDH7</accession>
<dbReference type="InterPro" id="IPR045229">
    <property type="entry name" value="TPP_enz"/>
</dbReference>
<dbReference type="InterPro" id="IPR039368">
    <property type="entry name" value="AHAS_TPP"/>
</dbReference>
<evidence type="ECO:0000313" key="19">
    <source>
        <dbReference type="EMBL" id="SDI04724.1"/>
    </source>
</evidence>
<feature type="domain" description="Thiamine pyrophosphate enzyme TPP-binding" evidence="16">
    <location>
        <begin position="387"/>
        <end position="533"/>
    </location>
</feature>
<dbReference type="PANTHER" id="PTHR18968">
    <property type="entry name" value="THIAMINE PYROPHOSPHATE ENZYMES"/>
    <property type="match status" value="1"/>
</dbReference>
<feature type="domain" description="Thiamine pyrophosphate enzyme central" evidence="15">
    <location>
        <begin position="193"/>
        <end position="328"/>
    </location>
</feature>
<evidence type="ECO:0000256" key="9">
    <source>
        <dbReference type="ARBA" id="ARBA00022827"/>
    </source>
</evidence>
<evidence type="ECO:0000313" key="23">
    <source>
        <dbReference type="Proteomes" id="UP000247389"/>
    </source>
</evidence>
<reference evidence="20 25" key="2">
    <citation type="submission" date="2019-03" db="EMBL/GenBank/DDBJ databases">
        <title>Deep subsurface shale carbon reservoir microbial communities from Ohio and West Virginia, USA.</title>
        <authorList>
            <person name="Wrighton K."/>
        </authorList>
    </citation>
    <scope>NUCLEOTIDE SEQUENCE [LARGE SCALE GENOMIC DNA]</scope>
    <source>
        <strain evidence="20 25">UTICA-S4D12</strain>
    </source>
</reference>
<evidence type="ECO:0000256" key="1">
    <source>
        <dbReference type="ARBA" id="ARBA00004974"/>
    </source>
</evidence>
<dbReference type="InterPro" id="IPR012000">
    <property type="entry name" value="Thiamin_PyroP_enz_cen_dom"/>
</dbReference>
<dbReference type="GO" id="GO:0000287">
    <property type="term" value="F:magnesium ion binding"/>
    <property type="evidence" value="ECO:0007669"/>
    <property type="project" value="UniProtKB-UniRule"/>
</dbReference>
<keyword evidence="5 14" id="KW-0028">Amino-acid biosynthesis</keyword>
<dbReference type="CDD" id="cd02015">
    <property type="entry name" value="TPP_AHAS"/>
    <property type="match status" value="1"/>
</dbReference>
<evidence type="ECO:0000313" key="24">
    <source>
        <dbReference type="Proteomes" id="UP000295472"/>
    </source>
</evidence>
<dbReference type="InterPro" id="IPR029061">
    <property type="entry name" value="THDP-binding"/>
</dbReference>
<dbReference type="EMBL" id="FNEH01000001">
    <property type="protein sequence ID" value="SDI04724.1"/>
    <property type="molecule type" value="Genomic_DNA"/>
</dbReference>
<keyword evidence="10 14" id="KW-0460">Magnesium</keyword>
<dbReference type="InterPro" id="IPR011766">
    <property type="entry name" value="TPP_enzyme_TPP-bd"/>
</dbReference>
<proteinExistence type="inferred from homology"/>
<dbReference type="Proteomes" id="UP000295472">
    <property type="component" value="Unassembled WGS sequence"/>
</dbReference>
<dbReference type="CDD" id="cd07035">
    <property type="entry name" value="TPP_PYR_POX_like"/>
    <property type="match status" value="1"/>
</dbReference>
<dbReference type="Gene3D" id="3.40.50.970">
    <property type="match status" value="2"/>
</dbReference>
<protein>
    <recommendedName>
        <fullName evidence="4 14">Acetolactate synthase</fullName>
        <ecNumber evidence="4 14">2.2.1.6</ecNumber>
    </recommendedName>
</protein>
<evidence type="ECO:0000313" key="21">
    <source>
        <dbReference type="EMBL" id="TDX45387.1"/>
    </source>
</evidence>
<keyword evidence="6" id="KW-0285">Flavoprotein</keyword>
<comment type="cofactor">
    <cofactor evidence="14">
        <name>thiamine diphosphate</name>
        <dbReference type="ChEBI" id="CHEBI:58937"/>
    </cofactor>
    <text evidence="14">Binds 1 thiamine pyrophosphate per subunit.</text>
</comment>
<dbReference type="SUPFAM" id="SSF52467">
    <property type="entry name" value="DHS-like NAD/FAD-binding domain"/>
    <property type="match status" value="1"/>
</dbReference>
<keyword evidence="8 14" id="KW-0479">Metal-binding</keyword>
<dbReference type="InterPro" id="IPR012001">
    <property type="entry name" value="Thiamin_PyroP_enz_TPP-bd_dom"/>
</dbReference>
<dbReference type="EMBL" id="SOAA01000009">
    <property type="protein sequence ID" value="TDS31724.1"/>
    <property type="molecule type" value="Genomic_DNA"/>
</dbReference>
<dbReference type="GO" id="GO:0009099">
    <property type="term" value="P:L-valine biosynthetic process"/>
    <property type="evidence" value="ECO:0007669"/>
    <property type="project" value="UniProtKB-UniPathway"/>
</dbReference>
<name>A0A1G8HDH7_9FIRM</name>
<dbReference type="EC" id="2.2.1.6" evidence="4 14"/>
<dbReference type="PANTHER" id="PTHR18968:SF13">
    <property type="entry name" value="ACETOLACTATE SYNTHASE CATALYTIC SUBUNIT, MITOCHONDRIAL"/>
    <property type="match status" value="1"/>
</dbReference>
<keyword evidence="12 14" id="KW-0100">Branched-chain amino acid biosynthesis</keyword>
<dbReference type="InterPro" id="IPR012846">
    <property type="entry name" value="Acetolactate_synth_lsu"/>
</dbReference>
<dbReference type="Gene3D" id="3.40.50.1220">
    <property type="entry name" value="TPP-binding domain"/>
    <property type="match status" value="1"/>
</dbReference>
<evidence type="ECO:0000256" key="13">
    <source>
        <dbReference type="ARBA" id="ARBA00048670"/>
    </source>
</evidence>
<evidence type="ECO:0000313" key="18">
    <source>
        <dbReference type="EMBL" id="PXV65957.1"/>
    </source>
</evidence>
<evidence type="ECO:0000259" key="15">
    <source>
        <dbReference type="Pfam" id="PF00205"/>
    </source>
</evidence>
<dbReference type="EMBL" id="SOEF01000008">
    <property type="protein sequence ID" value="TDX45387.1"/>
    <property type="molecule type" value="Genomic_DNA"/>
</dbReference>
<dbReference type="EMBL" id="QICM01000012">
    <property type="protein sequence ID" value="PXV65957.1"/>
    <property type="molecule type" value="Genomic_DNA"/>
</dbReference>
<comment type="pathway">
    <text evidence="2 14">Amino-acid biosynthesis; L-valine biosynthesis; L-valine from pyruvate: step 1/4.</text>
</comment>
<dbReference type="InterPro" id="IPR029035">
    <property type="entry name" value="DHS-like_NAD/FAD-binding_dom"/>
</dbReference>
<dbReference type="Proteomes" id="UP000198945">
    <property type="component" value="Unassembled WGS sequence"/>
</dbReference>
<dbReference type="GeneID" id="57012312"/>
<evidence type="ECO:0000259" key="17">
    <source>
        <dbReference type="Pfam" id="PF02776"/>
    </source>
</evidence>
<evidence type="ECO:0000256" key="5">
    <source>
        <dbReference type="ARBA" id="ARBA00022605"/>
    </source>
</evidence>
<reference evidence="19 22" key="1">
    <citation type="submission" date="2016-10" db="EMBL/GenBank/DDBJ databases">
        <authorList>
            <person name="de Groot N.N."/>
        </authorList>
    </citation>
    <scope>NUCLEOTIDE SEQUENCE [LARGE SCALE GENOMIC DNA]</scope>
    <source>
        <strain evidence="19 22">WG7</strain>
    </source>
</reference>
<comment type="pathway">
    <text evidence="1 14">Amino-acid biosynthesis; L-isoleucine biosynthesis; L-isoleucine from 2-oxobutanoate: step 1/4.</text>
</comment>
<evidence type="ECO:0000256" key="4">
    <source>
        <dbReference type="ARBA" id="ARBA00013145"/>
    </source>
</evidence>
<evidence type="ECO:0000256" key="8">
    <source>
        <dbReference type="ARBA" id="ARBA00022723"/>
    </source>
</evidence>
<evidence type="ECO:0000256" key="3">
    <source>
        <dbReference type="ARBA" id="ARBA00007812"/>
    </source>
</evidence>
<dbReference type="RefSeq" id="WP_089655041.1">
    <property type="nucleotide sequence ID" value="NZ_FNDF01000001.1"/>
</dbReference>
<dbReference type="UniPathway" id="UPA00047">
    <property type="reaction ID" value="UER00055"/>
</dbReference>
<gene>
    <name evidence="20" type="ORF">BY453_10929</name>
    <name evidence="21" type="ORF">C7954_10880</name>
    <name evidence="18" type="ORF">C8C78_1127</name>
    <name evidence="19" type="ORF">SAMN04515654_10177</name>
</gene>
<evidence type="ECO:0000313" key="20">
    <source>
        <dbReference type="EMBL" id="TDS31724.1"/>
    </source>
</evidence>
<dbReference type="FunFam" id="3.40.50.970:FF:000007">
    <property type="entry name" value="Acetolactate synthase"/>
    <property type="match status" value="1"/>
</dbReference>
<dbReference type="FunFam" id="3.40.50.1220:FF:000008">
    <property type="entry name" value="Acetolactate synthase"/>
    <property type="match status" value="1"/>
</dbReference>
<dbReference type="Pfam" id="PF02775">
    <property type="entry name" value="TPP_enzyme_C"/>
    <property type="match status" value="1"/>
</dbReference>
<evidence type="ECO:0000313" key="22">
    <source>
        <dbReference type="Proteomes" id="UP000198945"/>
    </source>
</evidence>
<evidence type="ECO:0000256" key="2">
    <source>
        <dbReference type="ARBA" id="ARBA00005025"/>
    </source>
</evidence>
<comment type="catalytic activity">
    <reaction evidence="13 14">
        <text>2 pyruvate + H(+) = (2S)-2-acetolactate + CO2</text>
        <dbReference type="Rhea" id="RHEA:25249"/>
        <dbReference type="ChEBI" id="CHEBI:15361"/>
        <dbReference type="ChEBI" id="CHEBI:15378"/>
        <dbReference type="ChEBI" id="CHEBI:16526"/>
        <dbReference type="ChEBI" id="CHEBI:58476"/>
        <dbReference type="EC" id="2.2.1.6"/>
    </reaction>
</comment>
<keyword evidence="7 14" id="KW-0808">Transferase</keyword>
<dbReference type="Pfam" id="PF00205">
    <property type="entry name" value="TPP_enzyme_M"/>
    <property type="match status" value="1"/>
</dbReference>
<dbReference type="AlphaFoldDB" id="A0A1G8HDH7"/>
<dbReference type="UniPathway" id="UPA00049">
    <property type="reaction ID" value="UER00059"/>
</dbReference>
<organism evidence="19 22">
    <name type="scientific">Halanaerobium congolense</name>
    <dbReference type="NCBI Taxonomy" id="54121"/>
    <lineage>
        <taxon>Bacteria</taxon>
        <taxon>Bacillati</taxon>
        <taxon>Bacillota</taxon>
        <taxon>Clostridia</taxon>
        <taxon>Halanaerobiales</taxon>
        <taxon>Halanaerobiaceae</taxon>
        <taxon>Halanaerobium</taxon>
    </lineage>
</organism>
<dbReference type="GO" id="GO:0003984">
    <property type="term" value="F:acetolactate synthase activity"/>
    <property type="evidence" value="ECO:0007669"/>
    <property type="project" value="UniProtKB-EC"/>
</dbReference>
<dbReference type="SUPFAM" id="SSF52518">
    <property type="entry name" value="Thiamin diphosphate-binding fold (THDP-binding)"/>
    <property type="match status" value="2"/>
</dbReference>
<feature type="domain" description="Thiamine pyrophosphate enzyme N-terminal TPP-binding" evidence="17">
    <location>
        <begin position="5"/>
        <end position="118"/>
    </location>
</feature>
<reference evidence="21 24" key="3">
    <citation type="submission" date="2019-03" db="EMBL/GenBank/DDBJ databases">
        <title>Subsurface microbial communities from deep shales in Ohio and West Virginia, USA.</title>
        <authorList>
            <person name="Wrighton K."/>
        </authorList>
    </citation>
    <scope>NUCLEOTIDE SEQUENCE [LARGE SCALE GENOMIC DNA]</scope>
    <source>
        <strain evidence="21 24">DSMZ 11287</strain>
        <strain evidence="18 23">MSL28</strain>
    </source>
</reference>
<evidence type="ECO:0000256" key="14">
    <source>
        <dbReference type="RuleBase" id="RU003591"/>
    </source>
</evidence>
<dbReference type="PROSITE" id="PS00187">
    <property type="entry name" value="TPP_ENZYMES"/>
    <property type="match status" value="1"/>
</dbReference>
<evidence type="ECO:0000313" key="25">
    <source>
        <dbReference type="Proteomes" id="UP000295758"/>
    </source>
</evidence>
<evidence type="ECO:0000256" key="12">
    <source>
        <dbReference type="ARBA" id="ARBA00023304"/>
    </source>
</evidence>
<keyword evidence="9" id="KW-0274">FAD</keyword>
<evidence type="ECO:0000256" key="6">
    <source>
        <dbReference type="ARBA" id="ARBA00022630"/>
    </source>
</evidence>
<dbReference type="GO" id="GO:0009097">
    <property type="term" value="P:isoleucine biosynthetic process"/>
    <property type="evidence" value="ECO:0007669"/>
    <property type="project" value="UniProtKB-UniPathway"/>
</dbReference>
<evidence type="ECO:0000256" key="11">
    <source>
        <dbReference type="ARBA" id="ARBA00023052"/>
    </source>
</evidence>
<keyword evidence="11 14" id="KW-0786">Thiamine pyrophosphate</keyword>
<sequence length="557" mass="61299">MPKLNGGEIIVESLKQENVDVIFGYPGGAVINLYDALYNSGLKHYLGRHEQGVVHAADGYARSSGKVGVCIATSGPGGTNMVTGLANAFMDSVPLVAFTGQVSTSMLGKDSFQEADITGISLPITKHNFLVTDVEELAKTIKEAFFIAKTGRPGPVLIDLAKDVTQKEAEFNYPSKINLPGYRPSFEGHRLQVNKAAKAINEAKRPLLYVGGGAIISGAEKEIKELVERAKIPITTTLMALGIYPEDRELALEMLGMHGTQYANRATLETDLVIAIGARFDDRVTGKLDEFIAQADIIQIDIDPAEIGKNLDVEIPIVGDVKDVLQEILPFIEEKENGEWQDRIRELKEKYPLRYNDDDDSEVIKPQYLMEEIDKYTNGNSTIVTEVGQHQMWAAQYHKYKKPRQFISSGGLGTMGFGLPAAIGAQIGQPDEQIILIAGDGSIQMNIQELGTIQTYNVPVKIIIFNNKYLGMVRQWQEMFFEKRYSSTKIPAPDFVKMGEAYGIWSKRVEKKSELSGAIREAMELKGPAILDVHIPEEENVYPMVPAGAGLKDMIGG</sequence>
<dbReference type="InterPro" id="IPR000399">
    <property type="entry name" value="TPP-bd_CS"/>
</dbReference>
<dbReference type="Proteomes" id="UP000295758">
    <property type="component" value="Unassembled WGS sequence"/>
</dbReference>
<dbReference type="FunFam" id="3.40.50.970:FF:000016">
    <property type="entry name" value="Acetolactate synthase"/>
    <property type="match status" value="1"/>
</dbReference>
<evidence type="ECO:0000256" key="7">
    <source>
        <dbReference type="ARBA" id="ARBA00022679"/>
    </source>
</evidence>
<dbReference type="Proteomes" id="UP000247389">
    <property type="component" value="Unassembled WGS sequence"/>
</dbReference>
<dbReference type="GO" id="GO:0030976">
    <property type="term" value="F:thiamine pyrophosphate binding"/>
    <property type="evidence" value="ECO:0007669"/>
    <property type="project" value="UniProtKB-UniRule"/>
</dbReference>
<dbReference type="NCBIfam" id="TIGR00118">
    <property type="entry name" value="acolac_lg"/>
    <property type="match status" value="1"/>
</dbReference>
<evidence type="ECO:0000256" key="10">
    <source>
        <dbReference type="ARBA" id="ARBA00022842"/>
    </source>
</evidence>
<comment type="similarity">
    <text evidence="3 14">Belongs to the TPP enzyme family.</text>
</comment>
<evidence type="ECO:0000259" key="16">
    <source>
        <dbReference type="Pfam" id="PF02775"/>
    </source>
</evidence>
<dbReference type="Pfam" id="PF02776">
    <property type="entry name" value="TPP_enzyme_N"/>
    <property type="match status" value="1"/>
</dbReference>
<dbReference type="GO" id="GO:0005948">
    <property type="term" value="C:acetolactate synthase complex"/>
    <property type="evidence" value="ECO:0007669"/>
    <property type="project" value="TreeGrafter"/>
</dbReference>
<dbReference type="GO" id="GO:0050660">
    <property type="term" value="F:flavin adenine dinucleotide binding"/>
    <property type="evidence" value="ECO:0007669"/>
    <property type="project" value="InterPro"/>
</dbReference>